<reference evidence="15 16" key="1">
    <citation type="submission" date="2020-05" db="EMBL/GenBank/DDBJ databases">
        <title>Complete genome sequence of of a novel Thermoleptolyngbya strain isolated from hot springs of Ganzi, Sichuan China.</title>
        <authorList>
            <person name="Tang J."/>
            <person name="Daroch M."/>
            <person name="Li L."/>
            <person name="Waleron K."/>
            <person name="Waleron M."/>
            <person name="Waleron M."/>
        </authorList>
    </citation>
    <scope>NUCLEOTIDE SEQUENCE [LARGE SCALE GENOMIC DNA]</scope>
    <source>
        <strain evidence="15 16">PKUAC-SCTA183</strain>
    </source>
</reference>
<dbReference type="EMBL" id="CP053661">
    <property type="protein sequence ID" value="QKD83906.1"/>
    <property type="molecule type" value="Genomic_DNA"/>
</dbReference>
<evidence type="ECO:0000256" key="7">
    <source>
        <dbReference type="ARBA" id="ARBA00023122"/>
    </source>
</evidence>
<dbReference type="InterPro" id="IPR000644">
    <property type="entry name" value="CBS_dom"/>
</dbReference>
<dbReference type="PROSITE" id="PS51371">
    <property type="entry name" value="CBS"/>
    <property type="match status" value="2"/>
</dbReference>
<dbReference type="InterPro" id="IPR046342">
    <property type="entry name" value="CBS_dom_sf"/>
</dbReference>
<evidence type="ECO:0000256" key="2">
    <source>
        <dbReference type="ARBA" id="ARBA00006337"/>
    </source>
</evidence>
<dbReference type="Gene3D" id="3.30.465.10">
    <property type="match status" value="1"/>
</dbReference>
<gene>
    <name evidence="15" type="ORF">HPC62_18440</name>
</gene>
<name>A0A6M8BHP4_9CYAN</name>
<dbReference type="Proteomes" id="UP000505210">
    <property type="component" value="Chromosome"/>
</dbReference>
<keyword evidence="3" id="KW-1003">Cell membrane</keyword>
<comment type="similarity">
    <text evidence="2">Belongs to the UPF0053 family.</text>
</comment>
<feature type="compositionally biased region" description="Low complexity" evidence="11">
    <location>
        <begin position="459"/>
        <end position="481"/>
    </location>
</feature>
<evidence type="ECO:0000256" key="4">
    <source>
        <dbReference type="ARBA" id="ARBA00022692"/>
    </source>
</evidence>
<keyword evidence="16" id="KW-1185">Reference proteome</keyword>
<dbReference type="KEGG" id="theu:HPC62_18440"/>
<keyword evidence="6 10" id="KW-1133">Transmembrane helix</keyword>
<accession>A0A6M8BHP4</accession>
<evidence type="ECO:0000256" key="5">
    <source>
        <dbReference type="ARBA" id="ARBA00022737"/>
    </source>
</evidence>
<feature type="transmembrane region" description="Helical" evidence="12">
    <location>
        <begin position="116"/>
        <end position="138"/>
    </location>
</feature>
<dbReference type="Pfam" id="PF00571">
    <property type="entry name" value="CBS"/>
    <property type="match status" value="2"/>
</dbReference>
<keyword evidence="5" id="KW-0677">Repeat</keyword>
<evidence type="ECO:0000256" key="1">
    <source>
        <dbReference type="ARBA" id="ARBA00004651"/>
    </source>
</evidence>
<dbReference type="Pfam" id="PF03471">
    <property type="entry name" value="CorC_HlyC"/>
    <property type="match status" value="1"/>
</dbReference>
<dbReference type="InterPro" id="IPR016169">
    <property type="entry name" value="FAD-bd_PCMH_sub2"/>
</dbReference>
<dbReference type="InterPro" id="IPR051676">
    <property type="entry name" value="UPF0053_domain"/>
</dbReference>
<evidence type="ECO:0000259" key="14">
    <source>
        <dbReference type="PROSITE" id="PS51846"/>
    </source>
</evidence>
<dbReference type="InterPro" id="IPR036318">
    <property type="entry name" value="FAD-bd_PCMH-like_sf"/>
</dbReference>
<evidence type="ECO:0000256" key="3">
    <source>
        <dbReference type="ARBA" id="ARBA00022475"/>
    </source>
</evidence>
<proteinExistence type="inferred from homology"/>
<evidence type="ECO:0000256" key="12">
    <source>
        <dbReference type="SAM" id="Phobius"/>
    </source>
</evidence>
<protein>
    <submittedName>
        <fullName evidence="15">HlyC/CorC family transporter</fullName>
    </submittedName>
</protein>
<dbReference type="InterPro" id="IPR002550">
    <property type="entry name" value="CNNM"/>
</dbReference>
<keyword evidence="8 10" id="KW-0472">Membrane</keyword>
<feature type="domain" description="CNNM transmembrane" evidence="14">
    <location>
        <begin position="18"/>
        <end position="226"/>
    </location>
</feature>
<dbReference type="PANTHER" id="PTHR43099:SF2">
    <property type="entry name" value="UPF0053 PROTEIN YRKA"/>
    <property type="match status" value="1"/>
</dbReference>
<feature type="transmembrane region" description="Helical" evidence="12">
    <location>
        <begin position="29"/>
        <end position="49"/>
    </location>
</feature>
<evidence type="ECO:0000313" key="15">
    <source>
        <dbReference type="EMBL" id="QKD83906.1"/>
    </source>
</evidence>
<feature type="region of interest" description="Disordered" evidence="11">
    <location>
        <begin position="457"/>
        <end position="481"/>
    </location>
</feature>
<dbReference type="InterPro" id="IPR005170">
    <property type="entry name" value="Transptr-assoc_dom"/>
</dbReference>
<evidence type="ECO:0000256" key="11">
    <source>
        <dbReference type="SAM" id="MobiDB-lite"/>
    </source>
</evidence>
<dbReference type="RefSeq" id="WP_172357984.1">
    <property type="nucleotide sequence ID" value="NZ_CP053661.1"/>
</dbReference>
<dbReference type="AlphaFoldDB" id="A0A6M8BHP4"/>
<evidence type="ECO:0000256" key="10">
    <source>
        <dbReference type="PROSITE-ProRule" id="PRU01193"/>
    </source>
</evidence>
<evidence type="ECO:0000313" key="16">
    <source>
        <dbReference type="Proteomes" id="UP000505210"/>
    </source>
</evidence>
<evidence type="ECO:0000256" key="6">
    <source>
        <dbReference type="ARBA" id="ARBA00022989"/>
    </source>
</evidence>
<sequence length="481" mass="52267">MIPLAASVVALSAAQPLTASGVMLRLLAVLSLIAINAFFVAAEFSIVSVRQSRISQLVMAGDVQARTVQDLQRSLEKLLSTAQLGITLSSLALGWIGEKTVAVLLQIGLSRLPLGATGQLAISHSVGVLAAFLLIAYLQIVLGELCPKALALLYPEQLARFLGPPSLAIARFFNPFIWVLNQSTHWLLRLIGIRDSNQGWYNRVTPEELQLIIQTSSETSGLEEEERELLSNALEFAEVSVQAVMVPRISITALPQDATFQDLLDAVAETGHSRYPVIGDSLDDILGIIYFKELAAPLVQGQITLESPITPWVRPAQFVPENLELSELLQLMQRSRQALVMVVDEFGGTAGLVTLKDLASEIIGYPDEPDTPEEEPMIQQLDERTTLVQAQMTLEEVNEALDLDLPILDDYQTLGGFLIHQLQKIPVQGDSLRYGDLHLTVTSAAGPRLHQIRIERAPVPDSASSATTSADTNAPSITPNP</sequence>
<keyword evidence="4 10" id="KW-0812">Transmembrane</keyword>
<evidence type="ECO:0000259" key="13">
    <source>
        <dbReference type="PROSITE" id="PS51371"/>
    </source>
</evidence>
<dbReference type="SUPFAM" id="SSF56176">
    <property type="entry name" value="FAD-binding/transporter-associated domain-like"/>
    <property type="match status" value="1"/>
</dbReference>
<dbReference type="InterPro" id="IPR044751">
    <property type="entry name" value="Ion_transp-like_CBS"/>
</dbReference>
<keyword evidence="7 9" id="KW-0129">CBS domain</keyword>
<dbReference type="PANTHER" id="PTHR43099">
    <property type="entry name" value="UPF0053 PROTEIN YRKA"/>
    <property type="match status" value="1"/>
</dbReference>
<dbReference type="SUPFAM" id="SSF54631">
    <property type="entry name" value="CBS-domain pair"/>
    <property type="match status" value="1"/>
</dbReference>
<organism evidence="15 16">
    <name type="scientific">Thermoleptolyngbya sichuanensis A183</name>
    <dbReference type="NCBI Taxonomy" id="2737172"/>
    <lineage>
        <taxon>Bacteria</taxon>
        <taxon>Bacillati</taxon>
        <taxon>Cyanobacteriota</taxon>
        <taxon>Cyanophyceae</taxon>
        <taxon>Oculatellales</taxon>
        <taxon>Oculatellaceae</taxon>
        <taxon>Thermoleptolyngbya</taxon>
        <taxon>Thermoleptolyngbya sichuanensis</taxon>
    </lineage>
</organism>
<feature type="domain" description="CBS" evidence="13">
    <location>
        <begin position="245"/>
        <end position="305"/>
    </location>
</feature>
<dbReference type="PROSITE" id="PS51846">
    <property type="entry name" value="CNNM"/>
    <property type="match status" value="1"/>
</dbReference>
<evidence type="ECO:0000256" key="8">
    <source>
        <dbReference type="ARBA" id="ARBA00023136"/>
    </source>
</evidence>
<evidence type="ECO:0000256" key="9">
    <source>
        <dbReference type="PROSITE-ProRule" id="PRU00703"/>
    </source>
</evidence>
<dbReference type="SMART" id="SM01091">
    <property type="entry name" value="CorC_HlyC"/>
    <property type="match status" value="1"/>
</dbReference>
<dbReference type="GO" id="GO:0005886">
    <property type="term" value="C:plasma membrane"/>
    <property type="evidence" value="ECO:0007669"/>
    <property type="project" value="UniProtKB-SubCell"/>
</dbReference>
<feature type="domain" description="CBS" evidence="13">
    <location>
        <begin position="309"/>
        <end position="371"/>
    </location>
</feature>
<dbReference type="GO" id="GO:0050660">
    <property type="term" value="F:flavin adenine dinucleotide binding"/>
    <property type="evidence" value="ECO:0007669"/>
    <property type="project" value="InterPro"/>
</dbReference>
<dbReference type="Pfam" id="PF01595">
    <property type="entry name" value="CNNM"/>
    <property type="match status" value="1"/>
</dbReference>
<dbReference type="CDD" id="cd04590">
    <property type="entry name" value="CBS_pair_CorC_HlyC_assoc"/>
    <property type="match status" value="1"/>
</dbReference>
<dbReference type="Gene3D" id="3.10.580.10">
    <property type="entry name" value="CBS-domain"/>
    <property type="match status" value="1"/>
</dbReference>
<comment type="subcellular location">
    <subcellularLocation>
        <location evidence="1">Cell membrane</location>
        <topology evidence="1">Multi-pass membrane protein</topology>
    </subcellularLocation>
</comment>